<proteinExistence type="predicted"/>
<dbReference type="RefSeq" id="WP_045052851.1">
    <property type="nucleotide sequence ID" value="NZ_CAWMDP010000017.1"/>
</dbReference>
<organism evidence="2 3">
    <name type="scientific">Aliterella atlantica CENA595</name>
    <dbReference type="NCBI Taxonomy" id="1618023"/>
    <lineage>
        <taxon>Bacteria</taxon>
        <taxon>Bacillati</taxon>
        <taxon>Cyanobacteriota</taxon>
        <taxon>Cyanophyceae</taxon>
        <taxon>Chroococcidiopsidales</taxon>
        <taxon>Aliterellaceae</taxon>
        <taxon>Aliterella</taxon>
    </lineage>
</organism>
<feature type="chain" id="PRO_5002337484" description="PEP-CTERM protein-sorting domain-containing protein" evidence="1">
    <location>
        <begin position="28"/>
        <end position="371"/>
    </location>
</feature>
<dbReference type="InterPro" id="IPR014262">
    <property type="entry name" value="HAF_rpt"/>
</dbReference>
<feature type="signal peptide" evidence="1">
    <location>
        <begin position="1"/>
        <end position="27"/>
    </location>
</feature>
<keyword evidence="3" id="KW-1185">Reference proteome</keyword>
<comment type="caution">
    <text evidence="2">The sequence shown here is derived from an EMBL/GenBank/DDBJ whole genome shotgun (WGS) entry which is preliminary data.</text>
</comment>
<keyword evidence="1" id="KW-0732">Signal</keyword>
<protein>
    <recommendedName>
        <fullName evidence="4">PEP-CTERM protein-sorting domain-containing protein</fullName>
    </recommendedName>
</protein>
<dbReference type="EMBL" id="JYON01000001">
    <property type="protein sequence ID" value="KJH73502.1"/>
    <property type="molecule type" value="Genomic_DNA"/>
</dbReference>
<dbReference type="Proteomes" id="UP000032452">
    <property type="component" value="Unassembled WGS sequence"/>
</dbReference>
<evidence type="ECO:0000256" key="1">
    <source>
        <dbReference type="SAM" id="SignalP"/>
    </source>
</evidence>
<reference evidence="2 3" key="1">
    <citation type="submission" date="2015-02" db="EMBL/GenBank/DDBJ databases">
        <title>Draft genome of a novel marine cyanobacterium (Chroococcales) isolated from South Atlantic Ocean.</title>
        <authorList>
            <person name="Rigonato J."/>
            <person name="Alvarenga D.O."/>
            <person name="Branco L.H."/>
            <person name="Varani A.M."/>
            <person name="Brandini F.P."/>
            <person name="Fiore M.F."/>
        </authorList>
    </citation>
    <scope>NUCLEOTIDE SEQUENCE [LARGE SCALE GENOMIC DNA]</scope>
    <source>
        <strain evidence="2 3">CENA595</strain>
    </source>
</reference>
<accession>A0A0D8ZYL9</accession>
<evidence type="ECO:0000313" key="2">
    <source>
        <dbReference type="EMBL" id="KJH73502.1"/>
    </source>
</evidence>
<dbReference type="InterPro" id="IPR013424">
    <property type="entry name" value="Ice-binding_C"/>
</dbReference>
<evidence type="ECO:0000313" key="3">
    <source>
        <dbReference type="Proteomes" id="UP000032452"/>
    </source>
</evidence>
<name>A0A0D8ZYL9_9CYAN</name>
<gene>
    <name evidence="2" type="ORF">UH38_01670</name>
</gene>
<dbReference type="NCBIfam" id="TIGR02595">
    <property type="entry name" value="PEP_CTERM"/>
    <property type="match status" value="1"/>
</dbReference>
<dbReference type="NCBIfam" id="TIGR02913">
    <property type="entry name" value="HAF_rpt"/>
    <property type="match status" value="1"/>
</dbReference>
<sequence length="371" mass="38820">MPALRKLSIASLGTAVISLGAVAPANAAAFYNITGLDFLPSDINDKGEVVGEQYLWQAGKVTDLTTIPGANNSPISATAINNNSKIVGGGLNAGGFSDQPFIFDGTAITDLGRPGDFCNEFCPPTTAADINDANVVAIGYVLYSGSERPVTYIQDESGTQTEVLFDTFAVGINNTNQVVGYSPARARGSGEGRLWTENNTTTLLPANAPEFAIFGTSIADINNLGQVVGAGPEFSFPDNSQAQIWSDPLNNSIGTILGTLGGSTSRANGINDLTQVVGAYSLADGSTEHAFLWENGELVDLNTLIDSASGWELTSAVEINEHGDIIGIGNFNGEQRGFIASAKPVPEPTSTLGVLVGVFGLVSWRKRRVKR</sequence>
<dbReference type="OrthoDB" id="518002at2"/>
<dbReference type="AlphaFoldDB" id="A0A0D8ZYL9"/>
<evidence type="ECO:0008006" key="4">
    <source>
        <dbReference type="Google" id="ProtNLM"/>
    </source>
</evidence>